<keyword evidence="1" id="KW-0812">Transmembrane</keyword>
<feature type="transmembrane region" description="Helical" evidence="1">
    <location>
        <begin position="40"/>
        <end position="57"/>
    </location>
</feature>
<organism evidence="2 3">
    <name type="scientific">Halostagnicola kamekurae</name>
    <dbReference type="NCBI Taxonomy" id="619731"/>
    <lineage>
        <taxon>Archaea</taxon>
        <taxon>Methanobacteriati</taxon>
        <taxon>Methanobacteriota</taxon>
        <taxon>Stenosarchaea group</taxon>
        <taxon>Halobacteria</taxon>
        <taxon>Halobacteriales</taxon>
        <taxon>Natrialbaceae</taxon>
        <taxon>Halostagnicola</taxon>
    </lineage>
</organism>
<name>A0A1I6PCM0_9EURY</name>
<evidence type="ECO:0000256" key="1">
    <source>
        <dbReference type="SAM" id="Phobius"/>
    </source>
</evidence>
<evidence type="ECO:0000313" key="3">
    <source>
        <dbReference type="Proteomes" id="UP000199199"/>
    </source>
</evidence>
<dbReference type="EMBL" id="FOZS01000001">
    <property type="protein sequence ID" value="SFS37838.1"/>
    <property type="molecule type" value="Genomic_DNA"/>
</dbReference>
<feature type="transmembrane region" description="Helical" evidence="1">
    <location>
        <begin position="7"/>
        <end position="28"/>
    </location>
</feature>
<feature type="transmembrane region" description="Helical" evidence="1">
    <location>
        <begin position="73"/>
        <end position="92"/>
    </location>
</feature>
<dbReference type="OrthoDB" id="321654at2157"/>
<proteinExistence type="predicted"/>
<keyword evidence="1" id="KW-0472">Membrane</keyword>
<keyword evidence="3" id="KW-1185">Reference proteome</keyword>
<sequence>MLSGGHLIAILSSGLLVIVWMAFTVWIVRDARARGSAHPFLWAVCAPLGSILYYVFWWRRHHDRTGPRSRREYYAQVVAVAGIGGVAISAVVSPPDPITQLVVWPITFTCCLPVAYLLIDTGRPKAPNTA</sequence>
<feature type="transmembrane region" description="Helical" evidence="1">
    <location>
        <begin position="98"/>
        <end position="119"/>
    </location>
</feature>
<accession>A0A1I6PCM0</accession>
<dbReference type="RefSeq" id="WP_092901013.1">
    <property type="nucleotide sequence ID" value="NZ_FOZS01000001.1"/>
</dbReference>
<protein>
    <recommendedName>
        <fullName evidence="4">Phospholipase_D-nuclease N-terminal</fullName>
    </recommendedName>
</protein>
<dbReference type="Proteomes" id="UP000199199">
    <property type="component" value="Unassembled WGS sequence"/>
</dbReference>
<keyword evidence="1" id="KW-1133">Transmembrane helix</keyword>
<dbReference type="AlphaFoldDB" id="A0A1I6PCM0"/>
<reference evidence="3" key="1">
    <citation type="submission" date="2016-10" db="EMBL/GenBank/DDBJ databases">
        <authorList>
            <person name="Varghese N."/>
            <person name="Submissions S."/>
        </authorList>
    </citation>
    <scope>NUCLEOTIDE SEQUENCE [LARGE SCALE GENOMIC DNA]</scope>
    <source>
        <strain evidence="3">DSM 22427</strain>
    </source>
</reference>
<evidence type="ECO:0000313" key="2">
    <source>
        <dbReference type="EMBL" id="SFS37838.1"/>
    </source>
</evidence>
<gene>
    <name evidence="2" type="ORF">SAMN04488556_0463</name>
</gene>
<evidence type="ECO:0008006" key="4">
    <source>
        <dbReference type="Google" id="ProtNLM"/>
    </source>
</evidence>